<dbReference type="InterPro" id="IPR000620">
    <property type="entry name" value="EamA_dom"/>
</dbReference>
<feature type="transmembrane region" description="Helical" evidence="7">
    <location>
        <begin position="259"/>
        <end position="281"/>
    </location>
</feature>
<feature type="domain" description="EamA" evidence="8">
    <location>
        <begin position="86"/>
        <end position="217"/>
    </location>
</feature>
<feature type="compositionally biased region" description="Gly residues" evidence="6">
    <location>
        <begin position="53"/>
        <end position="64"/>
    </location>
</feature>
<evidence type="ECO:0000256" key="4">
    <source>
        <dbReference type="ARBA" id="ARBA00022989"/>
    </source>
</evidence>
<evidence type="ECO:0000256" key="5">
    <source>
        <dbReference type="ARBA" id="ARBA00023136"/>
    </source>
</evidence>
<comment type="caution">
    <text evidence="9">The sequence shown here is derived from an EMBL/GenBank/DDBJ whole genome shotgun (WGS) entry which is preliminary data.</text>
</comment>
<evidence type="ECO:0000256" key="6">
    <source>
        <dbReference type="SAM" id="MobiDB-lite"/>
    </source>
</evidence>
<evidence type="ECO:0000256" key="3">
    <source>
        <dbReference type="ARBA" id="ARBA00022692"/>
    </source>
</evidence>
<evidence type="ECO:0000259" key="8">
    <source>
        <dbReference type="Pfam" id="PF00892"/>
    </source>
</evidence>
<accession>A0A367FRS3</accession>
<keyword evidence="4 7" id="KW-1133">Transmembrane helix</keyword>
<feature type="domain" description="EamA" evidence="8">
    <location>
        <begin position="228"/>
        <end position="359"/>
    </location>
</feature>
<dbReference type="PANTHER" id="PTHR32322:SF2">
    <property type="entry name" value="EAMA DOMAIN-CONTAINING PROTEIN"/>
    <property type="match status" value="1"/>
</dbReference>
<feature type="transmembrane region" description="Helical" evidence="7">
    <location>
        <begin position="113"/>
        <end position="136"/>
    </location>
</feature>
<sequence>MREQNSAIVPSAVSPHTPGRAEGERAAPGPEGRRPATPDGPEDAAARGPEEAGNGGLEGTGGGRPARAGDPAGRDARRGGGVWQGTALAGLGVLAFSGSFPATEFAMRGFDPYLVAIGRAALAALVAGVCLIAAGAPLLPPRAHLRSYAVIGLGVVFGFPLFSGLALDSGASVSHAAVVIGLLPAATAVCAVLRAGERPRALFWAACAAGAVSVTVFTLSRGGGRPSLADLLLLAALLCAAAGYTEGGRLARHTPGWRVISYALVVAAPISVPVTVVLAVVTPWHPTVAAVAGFAYVALVSMFLGFIPWYAGLALGGIARAGQTQLLQPLVSLLWAWLLLGEHFELATIAGALAVLLCVATTQRTRA</sequence>
<keyword evidence="10" id="KW-1185">Reference proteome</keyword>
<dbReference type="OrthoDB" id="9784288at2"/>
<name>A0A367FRS3_9ACTN</name>
<keyword evidence="3 7" id="KW-0812">Transmembrane</keyword>
<feature type="transmembrane region" description="Helical" evidence="7">
    <location>
        <begin position="148"/>
        <end position="167"/>
    </location>
</feature>
<evidence type="ECO:0000313" key="10">
    <source>
        <dbReference type="Proteomes" id="UP000253094"/>
    </source>
</evidence>
<keyword evidence="5 7" id="KW-0472">Membrane</keyword>
<gene>
    <name evidence="9" type="ORF">DQ384_03220</name>
</gene>
<feature type="transmembrane region" description="Helical" evidence="7">
    <location>
        <begin position="201"/>
        <end position="219"/>
    </location>
</feature>
<evidence type="ECO:0000256" key="2">
    <source>
        <dbReference type="ARBA" id="ARBA00007362"/>
    </source>
</evidence>
<dbReference type="InterPro" id="IPR050638">
    <property type="entry name" value="AA-Vitamin_Transporters"/>
</dbReference>
<evidence type="ECO:0000313" key="9">
    <source>
        <dbReference type="EMBL" id="RCG32522.1"/>
    </source>
</evidence>
<dbReference type="Proteomes" id="UP000253094">
    <property type="component" value="Unassembled WGS sequence"/>
</dbReference>
<feature type="transmembrane region" description="Helical" evidence="7">
    <location>
        <begin position="173"/>
        <end position="194"/>
    </location>
</feature>
<evidence type="ECO:0000256" key="7">
    <source>
        <dbReference type="SAM" id="Phobius"/>
    </source>
</evidence>
<feature type="region of interest" description="Disordered" evidence="6">
    <location>
        <begin position="1"/>
        <end position="80"/>
    </location>
</feature>
<dbReference type="EMBL" id="QOIL01000002">
    <property type="protein sequence ID" value="RCG32522.1"/>
    <property type="molecule type" value="Genomic_DNA"/>
</dbReference>
<organism evidence="9 10">
    <name type="scientific">Sphaerisporangium album</name>
    <dbReference type="NCBI Taxonomy" id="509200"/>
    <lineage>
        <taxon>Bacteria</taxon>
        <taxon>Bacillati</taxon>
        <taxon>Actinomycetota</taxon>
        <taxon>Actinomycetes</taxon>
        <taxon>Streptosporangiales</taxon>
        <taxon>Streptosporangiaceae</taxon>
        <taxon>Sphaerisporangium</taxon>
    </lineage>
</organism>
<comment type="similarity">
    <text evidence="2">Belongs to the EamA transporter family.</text>
</comment>
<dbReference type="AlphaFoldDB" id="A0A367FRS3"/>
<reference evidence="9 10" key="1">
    <citation type="submission" date="2018-06" db="EMBL/GenBank/DDBJ databases">
        <title>Sphaerisporangium craniellae sp. nov., isolated from a marine sponge in the South China Sea.</title>
        <authorList>
            <person name="Li L."/>
        </authorList>
    </citation>
    <scope>NUCLEOTIDE SEQUENCE [LARGE SCALE GENOMIC DNA]</scope>
    <source>
        <strain evidence="9 10">CCTCC AA 208026</strain>
    </source>
</reference>
<dbReference type="PANTHER" id="PTHR32322">
    <property type="entry name" value="INNER MEMBRANE TRANSPORTER"/>
    <property type="match status" value="1"/>
</dbReference>
<feature type="transmembrane region" description="Helical" evidence="7">
    <location>
        <begin position="287"/>
        <end position="311"/>
    </location>
</feature>
<dbReference type="InterPro" id="IPR037185">
    <property type="entry name" value="EmrE-like"/>
</dbReference>
<dbReference type="RefSeq" id="WP_114027160.1">
    <property type="nucleotide sequence ID" value="NZ_QOIL01000002.1"/>
</dbReference>
<feature type="transmembrane region" description="Helical" evidence="7">
    <location>
        <begin position="82"/>
        <end position="101"/>
    </location>
</feature>
<evidence type="ECO:0000256" key="1">
    <source>
        <dbReference type="ARBA" id="ARBA00004141"/>
    </source>
</evidence>
<dbReference type="SUPFAM" id="SSF103481">
    <property type="entry name" value="Multidrug resistance efflux transporter EmrE"/>
    <property type="match status" value="2"/>
</dbReference>
<protein>
    <submittedName>
        <fullName evidence="9">DMT family transporter</fullName>
    </submittedName>
</protein>
<feature type="compositionally biased region" description="Basic and acidic residues" evidence="6">
    <location>
        <begin position="19"/>
        <end position="36"/>
    </location>
</feature>
<proteinExistence type="inferred from homology"/>
<comment type="subcellular location">
    <subcellularLocation>
        <location evidence="1">Membrane</location>
        <topology evidence="1">Multi-pass membrane protein</topology>
    </subcellularLocation>
</comment>
<dbReference type="GO" id="GO:0016020">
    <property type="term" value="C:membrane"/>
    <property type="evidence" value="ECO:0007669"/>
    <property type="project" value="UniProtKB-SubCell"/>
</dbReference>
<dbReference type="Pfam" id="PF00892">
    <property type="entry name" value="EamA"/>
    <property type="match status" value="2"/>
</dbReference>
<feature type="transmembrane region" description="Helical" evidence="7">
    <location>
        <begin position="346"/>
        <end position="362"/>
    </location>
</feature>